<dbReference type="RefSeq" id="WP_105871428.1">
    <property type="nucleotide sequence ID" value="NZ_PVLV01000535.1"/>
</dbReference>
<keyword evidence="2" id="KW-1185">Reference proteome</keyword>
<sequence length="265" mass="29530">MTTAVATNYRTPLMTFRAAVHRVRQSPEPSTLAELSRAALALPGGPRGTVTDDEKYVGLLRTLEFAEESQVFPSIDHMVTTVGDLARMTPSWFRPHEPEGTADVVRLLALCHERQPDMESSPLSPWTRAAEAGTRLLGIILRRTNARPAEALMVRTAEEFAARMRAAVAHAAVATATHFAEYAARAYGLFPIGGRIARMNGGYVEWSRVFGTRRYTFELVEGGWLEGFPHGRVTVRRTGSYEVFRTFALTARTRRKDTDRFTDSL</sequence>
<comment type="caution">
    <text evidence="1">The sequence shown here is derived from an EMBL/GenBank/DDBJ whole genome shotgun (WGS) entry which is preliminary data.</text>
</comment>
<accession>A0A2S9PPB5</accession>
<protein>
    <submittedName>
        <fullName evidence="1">Uncharacterized protein</fullName>
    </submittedName>
</protein>
<evidence type="ECO:0000313" key="1">
    <source>
        <dbReference type="EMBL" id="PRH76260.1"/>
    </source>
</evidence>
<evidence type="ECO:0000313" key="2">
    <source>
        <dbReference type="Proteomes" id="UP000239322"/>
    </source>
</evidence>
<gene>
    <name evidence="1" type="ORF">C6N75_26595</name>
</gene>
<dbReference type="AlphaFoldDB" id="A0A2S9PPB5"/>
<name>A0A2S9PPB5_9ACTN</name>
<dbReference type="OrthoDB" id="9857752at2"/>
<proteinExistence type="predicted"/>
<reference evidence="1 2" key="1">
    <citation type="submission" date="2018-03" db="EMBL/GenBank/DDBJ databases">
        <title>Novel Streptomyces sp. from soil.</title>
        <authorList>
            <person name="Tan G.Y.A."/>
            <person name="Lee Z.Y."/>
        </authorList>
    </citation>
    <scope>NUCLEOTIDE SEQUENCE [LARGE SCALE GENOMIC DNA]</scope>
    <source>
        <strain evidence="1 2">ST5x</strain>
    </source>
</reference>
<organism evidence="1 2">
    <name type="scientific">Streptomyces solincola</name>
    <dbReference type="NCBI Taxonomy" id="2100817"/>
    <lineage>
        <taxon>Bacteria</taxon>
        <taxon>Bacillati</taxon>
        <taxon>Actinomycetota</taxon>
        <taxon>Actinomycetes</taxon>
        <taxon>Kitasatosporales</taxon>
        <taxon>Streptomycetaceae</taxon>
        <taxon>Streptomyces</taxon>
    </lineage>
</organism>
<dbReference type="EMBL" id="PVLV01000535">
    <property type="protein sequence ID" value="PRH76260.1"/>
    <property type="molecule type" value="Genomic_DNA"/>
</dbReference>
<dbReference type="Proteomes" id="UP000239322">
    <property type="component" value="Unassembled WGS sequence"/>
</dbReference>